<dbReference type="OrthoDB" id="690701at2759"/>
<feature type="transmembrane region" description="Helical" evidence="1">
    <location>
        <begin position="298"/>
        <end position="318"/>
    </location>
</feature>
<dbReference type="PANTHER" id="PTHR31170">
    <property type="entry name" value="BNAC04G53230D PROTEIN"/>
    <property type="match status" value="1"/>
</dbReference>
<protein>
    <submittedName>
        <fullName evidence="2">Uncharacterized protein</fullName>
    </submittedName>
</protein>
<reference evidence="2" key="1">
    <citation type="journal article" date="2021" name="bioRxiv">
        <title>Whole Genome Assembly and Annotation of Northern Wild Rice, Zizania palustris L., Supports a Whole Genome Duplication in the Zizania Genus.</title>
        <authorList>
            <person name="Haas M."/>
            <person name="Kono T."/>
            <person name="Macchietto M."/>
            <person name="Millas R."/>
            <person name="McGilp L."/>
            <person name="Shao M."/>
            <person name="Duquette J."/>
            <person name="Hirsch C.N."/>
            <person name="Kimball J."/>
        </authorList>
    </citation>
    <scope>NUCLEOTIDE SEQUENCE</scope>
    <source>
        <tissue evidence="2">Fresh leaf tissue</tissue>
    </source>
</reference>
<gene>
    <name evidence="2" type="ORF">GUJ93_ZPchr0010g10292</name>
</gene>
<dbReference type="InterPro" id="IPR004158">
    <property type="entry name" value="DUF247_pln"/>
</dbReference>
<dbReference type="PANTHER" id="PTHR31170:SF25">
    <property type="entry name" value="BNAA09G04570D PROTEIN"/>
    <property type="match status" value="1"/>
</dbReference>
<organism evidence="2 3">
    <name type="scientific">Zizania palustris</name>
    <name type="common">Northern wild rice</name>
    <dbReference type="NCBI Taxonomy" id="103762"/>
    <lineage>
        <taxon>Eukaryota</taxon>
        <taxon>Viridiplantae</taxon>
        <taxon>Streptophyta</taxon>
        <taxon>Embryophyta</taxon>
        <taxon>Tracheophyta</taxon>
        <taxon>Spermatophyta</taxon>
        <taxon>Magnoliopsida</taxon>
        <taxon>Liliopsida</taxon>
        <taxon>Poales</taxon>
        <taxon>Poaceae</taxon>
        <taxon>BOP clade</taxon>
        <taxon>Oryzoideae</taxon>
        <taxon>Oryzeae</taxon>
        <taxon>Zizaniinae</taxon>
        <taxon>Zizania</taxon>
    </lineage>
</organism>
<accession>A0A8J5W7H1</accession>
<keyword evidence="1" id="KW-1133">Transmembrane helix</keyword>
<dbReference type="Proteomes" id="UP000729402">
    <property type="component" value="Unassembled WGS sequence"/>
</dbReference>
<dbReference type="EMBL" id="JAAALK010000082">
    <property type="protein sequence ID" value="KAG8084457.1"/>
    <property type="molecule type" value="Genomic_DNA"/>
</dbReference>
<proteinExistence type="predicted"/>
<sequence>MHTCVDVVVEMESEEEAVQLQKEQVPASHLLEVKLHTGNLSYTRTASATELQYSTAASVKRRQDYRLWRIPNEVRSINKEAYTPKFVCIGPYHRGAKAGSSLPGEKLKKLYYEKLLDLVESDKQKQGDIVEQVDCFYADEHALKKMKEDIVVTMLLYDGCFIIMHLYNYARGVDEENLHRTRWAPAQLRIDLGLLENQTPFFVLVELFGHLTPRDLLLERDAGDPEKKRRTLQDMALWYMLDSLYKSALDENESPLDRLQIAADEEIHHLLQLVHVAHRVSLDAAEDDQRSAGPCRSLLRLLVCGIPFYLMKLLRWCLCMCRCRRRSGQKGDINDLKQNIASAAQLKEFGVKIRAAQPLDLAGVLNVRIRDDNAIKLEIPPLYVEKATVPLLQNLIAYEQQGTPSSPALDYFTTYAFLMYNLINSTEDIALLQEKGILCNNFGSQETIIAFFKNLCLWNLRSETKDNSAIGNVLVNLRRHSQDQKLRDWAEIKKYINSPVKVFVVIVSTAVTVSTILQAIYAVASPSPKR</sequence>
<reference evidence="2" key="2">
    <citation type="submission" date="2021-02" db="EMBL/GenBank/DDBJ databases">
        <authorList>
            <person name="Kimball J.A."/>
            <person name="Haas M.W."/>
            <person name="Macchietto M."/>
            <person name="Kono T."/>
            <person name="Duquette J."/>
            <person name="Shao M."/>
        </authorList>
    </citation>
    <scope>NUCLEOTIDE SEQUENCE</scope>
    <source>
        <tissue evidence="2">Fresh leaf tissue</tissue>
    </source>
</reference>
<name>A0A8J5W7H1_ZIZPA</name>
<evidence type="ECO:0000256" key="1">
    <source>
        <dbReference type="SAM" id="Phobius"/>
    </source>
</evidence>
<keyword evidence="3" id="KW-1185">Reference proteome</keyword>
<evidence type="ECO:0000313" key="2">
    <source>
        <dbReference type="EMBL" id="KAG8084457.1"/>
    </source>
</evidence>
<dbReference type="AlphaFoldDB" id="A0A8J5W7H1"/>
<evidence type="ECO:0000313" key="3">
    <source>
        <dbReference type="Proteomes" id="UP000729402"/>
    </source>
</evidence>
<keyword evidence="1" id="KW-0812">Transmembrane</keyword>
<comment type="caution">
    <text evidence="2">The sequence shown here is derived from an EMBL/GenBank/DDBJ whole genome shotgun (WGS) entry which is preliminary data.</text>
</comment>
<keyword evidence="1" id="KW-0472">Membrane</keyword>
<feature type="transmembrane region" description="Helical" evidence="1">
    <location>
        <begin position="502"/>
        <end position="524"/>
    </location>
</feature>
<dbReference type="Pfam" id="PF03140">
    <property type="entry name" value="DUF247"/>
    <property type="match status" value="1"/>
</dbReference>